<reference evidence="1" key="1">
    <citation type="submission" date="2023-05" db="EMBL/GenBank/DDBJ databases">
        <title>Metabolic capabilities are highly conserved among human nasal-associated Corynebacterium species in pangenomic analyses.</title>
        <authorList>
            <person name="Tran T.H."/>
            <person name="Roberts A.Q."/>
            <person name="Escapa I.F."/>
            <person name="Gao W."/>
            <person name="Conlan S."/>
            <person name="Kong H."/>
            <person name="Segre J.A."/>
            <person name="Kelly M.S."/>
            <person name="Lemon K.P."/>
        </authorList>
    </citation>
    <scope>NUCLEOTIDE SEQUENCE</scope>
    <source>
        <strain evidence="1">KPL2773</strain>
    </source>
</reference>
<dbReference type="InterPro" id="IPR008928">
    <property type="entry name" value="6-hairpin_glycosidase_sf"/>
</dbReference>
<evidence type="ECO:0000313" key="2">
    <source>
        <dbReference type="Proteomes" id="UP001224412"/>
    </source>
</evidence>
<dbReference type="Proteomes" id="UP001224412">
    <property type="component" value="Unassembled WGS sequence"/>
</dbReference>
<dbReference type="PANTHER" id="PTHR47791:SF3">
    <property type="entry name" value="MEIOTICALLY UP-REGULATED GENE 191 PROTEIN"/>
    <property type="match status" value="1"/>
</dbReference>
<dbReference type="GO" id="GO:0016787">
    <property type="term" value="F:hydrolase activity"/>
    <property type="evidence" value="ECO:0007669"/>
    <property type="project" value="UniProtKB-KW"/>
</dbReference>
<dbReference type="SUPFAM" id="SSF48208">
    <property type="entry name" value="Six-hairpin glycosidases"/>
    <property type="match status" value="1"/>
</dbReference>
<name>A0AAP4BS82_9CORY</name>
<organism evidence="1 2">
    <name type="scientific">Corynebacterium pseudodiphtheriticum</name>
    <dbReference type="NCBI Taxonomy" id="37637"/>
    <lineage>
        <taxon>Bacteria</taxon>
        <taxon>Bacillati</taxon>
        <taxon>Actinomycetota</taxon>
        <taxon>Actinomycetes</taxon>
        <taxon>Mycobacteriales</taxon>
        <taxon>Corynebacteriaceae</taxon>
        <taxon>Corynebacterium</taxon>
    </lineage>
</organism>
<dbReference type="AlphaFoldDB" id="A0AAP4BS82"/>
<dbReference type="RefSeq" id="WP_027018224.1">
    <property type="nucleotide sequence ID" value="NZ_CP051667.1"/>
</dbReference>
<evidence type="ECO:0000313" key="1">
    <source>
        <dbReference type="EMBL" id="MDK4307475.1"/>
    </source>
</evidence>
<proteinExistence type="predicted"/>
<dbReference type="GeneID" id="42782086"/>
<dbReference type="InterPro" id="IPR014512">
    <property type="entry name" value="O_gly_hydro"/>
</dbReference>
<dbReference type="GO" id="GO:0005975">
    <property type="term" value="P:carbohydrate metabolic process"/>
    <property type="evidence" value="ECO:0007669"/>
    <property type="project" value="InterPro"/>
</dbReference>
<dbReference type="PANTHER" id="PTHR47791">
    <property type="entry name" value="MEIOTICALLY UP-REGULATED GENE 191 PROTEIN"/>
    <property type="match status" value="1"/>
</dbReference>
<comment type="caution">
    <text evidence="1">The sequence shown here is derived from an EMBL/GenBank/DDBJ whole genome shotgun (WGS) entry which is preliminary data.</text>
</comment>
<keyword evidence="1" id="KW-0378">Hydrolase</keyword>
<dbReference type="Gene3D" id="1.50.10.20">
    <property type="match status" value="1"/>
</dbReference>
<dbReference type="PIRSF" id="PIRSF021505">
    <property type="entry name" value="O_gly_hdrol"/>
    <property type="match status" value="1"/>
</dbReference>
<dbReference type="InterPro" id="IPR053169">
    <property type="entry name" value="MUG_Protein"/>
</dbReference>
<accession>A0AAP4BS82</accession>
<gene>
    <name evidence="1" type="ORF">QPX42_07985</name>
</gene>
<protein>
    <submittedName>
        <fullName evidence="1">Glycoside hydrolase family 76 protein</fullName>
    </submittedName>
</protein>
<sequence length="401" mass="45112">MQEKWSHRADLAETAINDRHAGPLWSLPRTNLARVSWPALFKERLFIHWHYWWQAHYLDCQVDAALRQPTKTRSARIANTMRGIKLRQLRGLERNKYYDDKAWLALAFGRIENAEKLGTPPQLHALRSNLRAGLDESLGVAPWRDNRSTFYNVPTNGPVAIMLARTGYWQEAIHIVDWVFDNLHNDDGLIMDGMRMRMNGPEIVRDIHPYCQGVMLGASLEIALQLRKEHGIHSLEDIQSVHEAERADEAMPYISRIRGLVHAIAQHMATPAGVIDWDTGDGDGGLFKGILLRYLADVAVRLPDDSPANRATRKLATRLVRASAESVWTHRLEVDGLPVFATDWTSDALLPHNFGLGPMSIREKVGAVRIAERDLSVQLSGWMALEAMARVALAEGDPAAG</sequence>
<dbReference type="EMBL" id="JASNVH010000011">
    <property type="protein sequence ID" value="MDK4307475.1"/>
    <property type="molecule type" value="Genomic_DNA"/>
</dbReference>